<dbReference type="Proteomes" id="UP000002899">
    <property type="component" value="Chromosome IV"/>
</dbReference>
<name>A0A1N6LYB3_BABMR</name>
<dbReference type="RefSeq" id="XP_021337920.1">
    <property type="nucleotide sequence ID" value="XM_021482753.1"/>
</dbReference>
<reference evidence="1 2" key="1">
    <citation type="journal article" date="2012" name="Nucleic Acids Res.">
        <title>Sequencing of the smallest Apicomplexan genome from the human pathogen Babesia microti.</title>
        <authorList>
            <person name="Cornillot E."/>
            <person name="Hadj-Kaddour K."/>
            <person name="Dassouli A."/>
            <person name="Noel B."/>
            <person name="Ranwez V."/>
            <person name="Vacherie B."/>
            <person name="Augagneur Y."/>
            <person name="Bres V."/>
            <person name="Duclos A."/>
            <person name="Randazzo S."/>
            <person name="Carcy B."/>
            <person name="Debierre-Grockiego F."/>
            <person name="Delbecq S."/>
            <person name="Moubri-Menage K."/>
            <person name="Shams-Eldin H."/>
            <person name="Usmani-Brown S."/>
            <person name="Bringaud F."/>
            <person name="Wincker P."/>
            <person name="Vivares C.P."/>
            <person name="Schwarz R.T."/>
            <person name="Schetters T.P."/>
            <person name="Krause P.J."/>
            <person name="Gorenflot A."/>
            <person name="Berry V."/>
            <person name="Barbe V."/>
            <person name="Ben Mamoun C."/>
        </authorList>
    </citation>
    <scope>NUCLEOTIDE SEQUENCE [LARGE SCALE GENOMIC DNA]</scope>
    <source>
        <strain evidence="1 2">RI</strain>
    </source>
</reference>
<organism evidence="1 2">
    <name type="scientific">Babesia microti (strain RI)</name>
    <dbReference type="NCBI Taxonomy" id="1133968"/>
    <lineage>
        <taxon>Eukaryota</taxon>
        <taxon>Sar</taxon>
        <taxon>Alveolata</taxon>
        <taxon>Apicomplexa</taxon>
        <taxon>Aconoidasida</taxon>
        <taxon>Piroplasmida</taxon>
        <taxon>Babesiidae</taxon>
        <taxon>Babesia</taxon>
    </lineage>
</organism>
<reference evidence="1 2" key="2">
    <citation type="journal article" date="2013" name="PLoS ONE">
        <title>Whole genome mapping and re-organization of the nuclear and mitochondrial genomes of Babesia microti isolates.</title>
        <authorList>
            <person name="Cornillot E."/>
            <person name="Dassouli A."/>
            <person name="Garg A."/>
            <person name="Pachikara N."/>
            <person name="Randazzo S."/>
            <person name="Depoix D."/>
            <person name="Carcy B."/>
            <person name="Delbecq S."/>
            <person name="Frutos R."/>
            <person name="Silva J.C."/>
            <person name="Sutton R."/>
            <person name="Krause P.J."/>
            <person name="Mamoun C.B."/>
        </authorList>
    </citation>
    <scope>NUCLEOTIDE SEQUENCE [LARGE SCALE GENOMIC DNA]</scope>
    <source>
        <strain evidence="1 2">RI</strain>
    </source>
</reference>
<dbReference type="OrthoDB" id="64915at2759"/>
<keyword evidence="2" id="KW-1185">Reference proteome</keyword>
<proteinExistence type="predicted"/>
<dbReference type="AlphaFoldDB" id="A0A1N6LYB3"/>
<dbReference type="EMBL" id="LN871599">
    <property type="protein sequence ID" value="SIO73868.1"/>
    <property type="molecule type" value="Genomic_DNA"/>
</dbReference>
<dbReference type="VEuPathDB" id="PiroplasmaDB:BmR1_04g09106"/>
<dbReference type="KEGG" id="bmic:BmR1_04g09106"/>
<protein>
    <submittedName>
        <fullName evidence="1">Uncharacterized protein</fullName>
    </submittedName>
</protein>
<reference evidence="1 2" key="3">
    <citation type="journal article" date="2016" name="Sci. Rep.">
        <title>Genome-wide diversity and gene expression profiling of Babesia microti isolates identify polymorphic genes that mediate host-pathogen interactions.</title>
        <authorList>
            <person name="Silva J.C."/>
            <person name="Cornillot E."/>
            <person name="McCracken C."/>
            <person name="Usmani-Brown S."/>
            <person name="Dwivedi A."/>
            <person name="Ifeonu O.O."/>
            <person name="Crabtree J."/>
            <person name="Gotia H.T."/>
            <person name="Virji A.Z."/>
            <person name="Reynes C."/>
            <person name="Colinge J."/>
            <person name="Kumar V."/>
            <person name="Lawres L."/>
            <person name="Pazzi J.E."/>
            <person name="Pablo J.V."/>
            <person name="Hung C."/>
            <person name="Brancato J."/>
            <person name="Kumari P."/>
            <person name="Orvis J."/>
            <person name="Tretina K."/>
            <person name="Chibucos M."/>
            <person name="Ott S."/>
            <person name="Sadzewicz L."/>
            <person name="Sengamalay N."/>
            <person name="Shetty A.C."/>
            <person name="Su Q."/>
            <person name="Tallon L."/>
            <person name="Fraser C.M."/>
            <person name="Frutos R."/>
            <person name="Molina D.M."/>
            <person name="Krause P.J."/>
            <person name="Ben Mamoun C."/>
        </authorList>
    </citation>
    <scope>NUCLEOTIDE SEQUENCE [LARGE SCALE GENOMIC DNA]</scope>
    <source>
        <strain evidence="1 2">RI</strain>
    </source>
</reference>
<sequence>MDQNYLDKMGCEIPPMESLITLMEIEQSMPFQDSALWELIKNYYIHFGNEIWPRNVVPCYITSNSK</sequence>
<dbReference type="GeneID" id="33043793"/>
<evidence type="ECO:0000313" key="1">
    <source>
        <dbReference type="EMBL" id="SIO73868.1"/>
    </source>
</evidence>
<evidence type="ECO:0000313" key="2">
    <source>
        <dbReference type="Proteomes" id="UP000002899"/>
    </source>
</evidence>
<accession>A0A1N6LYB3</accession>